<protein>
    <recommendedName>
        <fullName evidence="4">DUF1690-domain-containing protein</fullName>
    </recommendedName>
</protein>
<gene>
    <name evidence="2" type="ORF">DMC30DRAFT_402201</name>
</gene>
<comment type="caution">
    <text evidence="2">The sequence shown here is derived from an EMBL/GenBank/DDBJ whole genome shotgun (WGS) entry which is preliminary data.</text>
</comment>
<evidence type="ECO:0000256" key="1">
    <source>
        <dbReference type="SAM" id="MobiDB-lite"/>
    </source>
</evidence>
<feature type="compositionally biased region" description="Basic and acidic residues" evidence="1">
    <location>
        <begin position="86"/>
        <end position="99"/>
    </location>
</feature>
<feature type="region of interest" description="Disordered" evidence="1">
    <location>
        <begin position="86"/>
        <end position="111"/>
    </location>
</feature>
<dbReference type="InterPro" id="IPR012471">
    <property type="entry name" value="DUF1690"/>
</dbReference>
<evidence type="ECO:0000313" key="2">
    <source>
        <dbReference type="EMBL" id="TNY18804.1"/>
    </source>
</evidence>
<proteinExistence type="predicted"/>
<dbReference type="AlphaFoldDB" id="A0A5C5FS66"/>
<dbReference type="Proteomes" id="UP000311382">
    <property type="component" value="Unassembled WGS sequence"/>
</dbReference>
<name>A0A5C5FS66_9BASI</name>
<feature type="region of interest" description="Disordered" evidence="1">
    <location>
        <begin position="1"/>
        <end position="64"/>
    </location>
</feature>
<dbReference type="EMBL" id="SOZI01000121">
    <property type="protein sequence ID" value="TNY18804.1"/>
    <property type="molecule type" value="Genomic_DNA"/>
</dbReference>
<accession>A0A5C5FS66</accession>
<reference evidence="2 3" key="1">
    <citation type="submission" date="2019-03" db="EMBL/GenBank/DDBJ databases">
        <title>Rhodosporidium diobovatum UCD-FST 08-225 genome sequencing, assembly, and annotation.</title>
        <authorList>
            <person name="Fakankun I.U."/>
            <person name="Fristensky B."/>
            <person name="Levin D.B."/>
        </authorList>
    </citation>
    <scope>NUCLEOTIDE SEQUENCE [LARGE SCALE GENOMIC DNA]</scope>
    <source>
        <strain evidence="2 3">UCD-FST 08-225</strain>
    </source>
</reference>
<dbReference type="Pfam" id="PF07956">
    <property type="entry name" value="DUF1690"/>
    <property type="match status" value="1"/>
</dbReference>
<dbReference type="OrthoDB" id="5544375at2759"/>
<keyword evidence="3" id="KW-1185">Reference proteome</keyword>
<feature type="compositionally biased region" description="Polar residues" evidence="1">
    <location>
        <begin position="27"/>
        <end position="64"/>
    </location>
</feature>
<evidence type="ECO:0000313" key="3">
    <source>
        <dbReference type="Proteomes" id="UP000311382"/>
    </source>
</evidence>
<sequence>MGAQASKPDHEASPDNSDQSFFAPRSQPVNFSESLINHLQSQSDATPSSAVPASRQQALDQHIQQRLAHELQRLRAEEHAVRDEIERALEKENLDRERGTPSAGDDGAAKALPHSASLLHDLGELEKRAQAVRRQRAETDEWRTVDAGKEALVQCLRDNKTTPLECRDKVEAFKHAVAGIEGAFFQTMKSS</sequence>
<organism evidence="2 3">
    <name type="scientific">Rhodotorula diobovata</name>
    <dbReference type="NCBI Taxonomy" id="5288"/>
    <lineage>
        <taxon>Eukaryota</taxon>
        <taxon>Fungi</taxon>
        <taxon>Dikarya</taxon>
        <taxon>Basidiomycota</taxon>
        <taxon>Pucciniomycotina</taxon>
        <taxon>Microbotryomycetes</taxon>
        <taxon>Sporidiobolales</taxon>
        <taxon>Sporidiobolaceae</taxon>
        <taxon>Rhodotorula</taxon>
    </lineage>
</organism>
<evidence type="ECO:0008006" key="4">
    <source>
        <dbReference type="Google" id="ProtNLM"/>
    </source>
</evidence>